<dbReference type="GO" id="GO:0016787">
    <property type="term" value="F:hydrolase activity"/>
    <property type="evidence" value="ECO:0007669"/>
    <property type="project" value="UniProtKB-KW"/>
</dbReference>
<gene>
    <name evidence="1" type="ORF">Prudu_014660</name>
</gene>
<name>A0A4Y1RJ22_PRUDU</name>
<reference evidence="1" key="1">
    <citation type="journal article" date="2019" name="Science">
        <title>Mutation of a bHLH transcription factor allowed almond domestication.</title>
        <authorList>
            <person name="Sanchez-Perez R."/>
            <person name="Pavan S."/>
            <person name="Mazzeo R."/>
            <person name="Moldovan C."/>
            <person name="Aiese Cigliano R."/>
            <person name="Del Cueto J."/>
            <person name="Ricciardi F."/>
            <person name="Lotti C."/>
            <person name="Ricciardi L."/>
            <person name="Dicenta F."/>
            <person name="Lopez-Marques R.L."/>
            <person name="Lindberg Moller B."/>
        </authorList>
    </citation>
    <scope>NUCLEOTIDE SEQUENCE</scope>
</reference>
<organism evidence="1">
    <name type="scientific">Prunus dulcis</name>
    <name type="common">Almond</name>
    <name type="synonym">Amygdalus dulcis</name>
    <dbReference type="NCBI Taxonomy" id="3755"/>
    <lineage>
        <taxon>Eukaryota</taxon>
        <taxon>Viridiplantae</taxon>
        <taxon>Streptophyta</taxon>
        <taxon>Embryophyta</taxon>
        <taxon>Tracheophyta</taxon>
        <taxon>Spermatophyta</taxon>
        <taxon>Magnoliopsida</taxon>
        <taxon>eudicotyledons</taxon>
        <taxon>Gunneridae</taxon>
        <taxon>Pentapetalae</taxon>
        <taxon>rosids</taxon>
        <taxon>fabids</taxon>
        <taxon>Rosales</taxon>
        <taxon>Rosaceae</taxon>
        <taxon>Amygdaloideae</taxon>
        <taxon>Amygdaleae</taxon>
        <taxon>Prunus</taxon>
    </lineage>
</organism>
<accession>A0A4Y1RJ22</accession>
<evidence type="ECO:0000313" key="1">
    <source>
        <dbReference type="EMBL" id="BBH03713.1"/>
    </source>
</evidence>
<dbReference type="EMBL" id="AP019301">
    <property type="protein sequence ID" value="BBH03713.1"/>
    <property type="molecule type" value="Genomic_DNA"/>
</dbReference>
<sequence length="191" mass="21787">MYGLSPWPHNYFSAPKTILCKDPRIFIAFVENFTKKECEMLDYYEQLAASPYNDSLKVLEADIQHANMLAASIPRRKSGTVRTDGRSNISSCGRKATISEFYNVILPSLQRLHGDSLEMDITQEEALEMAARKRYEDKIKLSDVDLERENECGICLEPCTKMEHKIGILPVLPGKYKESEFRGLVGSDMRQ</sequence>
<protein>
    <submittedName>
        <fullName evidence="1">GDSL-like Lipase/Acylhydrolase superfamily protein</fullName>
    </submittedName>
</protein>
<proteinExistence type="predicted"/>
<keyword evidence="1" id="KW-0378">Hydrolase</keyword>
<dbReference type="AlphaFoldDB" id="A0A4Y1RJ22"/>